<reference evidence="3" key="2">
    <citation type="journal article" date="2021" name="PeerJ">
        <title>Extensive microbial diversity within the chicken gut microbiome revealed by metagenomics and culture.</title>
        <authorList>
            <person name="Gilroy R."/>
            <person name="Ravi A."/>
            <person name="Getino M."/>
            <person name="Pursley I."/>
            <person name="Horton D.L."/>
            <person name="Alikhan N.F."/>
            <person name="Baker D."/>
            <person name="Gharbi K."/>
            <person name="Hall N."/>
            <person name="Watson M."/>
            <person name="Adriaenssens E.M."/>
            <person name="Foster-Nyarko E."/>
            <person name="Jarju S."/>
            <person name="Secka A."/>
            <person name="Antonio M."/>
            <person name="Oren A."/>
            <person name="Chaudhuri R.R."/>
            <person name="La Ragione R."/>
            <person name="Hildebrand F."/>
            <person name="Pallen M.J."/>
        </authorList>
    </citation>
    <scope>NUCLEOTIDE SEQUENCE</scope>
    <source>
        <strain evidence="3">23406</strain>
    </source>
</reference>
<accession>A0A9D1NDJ4</accession>
<dbReference type="Proteomes" id="UP000886891">
    <property type="component" value="Unassembled WGS sequence"/>
</dbReference>
<dbReference type="AlphaFoldDB" id="A0A9D1NDJ4"/>
<organism evidence="3 4">
    <name type="scientific">Candidatus Stercoripulliclostridium merdipullorum</name>
    <dbReference type="NCBI Taxonomy" id="2840952"/>
    <lineage>
        <taxon>Bacteria</taxon>
        <taxon>Bacillati</taxon>
        <taxon>Bacillota</taxon>
        <taxon>Clostridia</taxon>
        <taxon>Eubacteriales</taxon>
        <taxon>Candidatus Stercoripulliclostridium</taxon>
    </lineage>
</organism>
<dbReference type="EMBL" id="DVOH01000039">
    <property type="protein sequence ID" value="HIV00528.1"/>
    <property type="molecule type" value="Genomic_DNA"/>
</dbReference>
<feature type="compositionally biased region" description="Polar residues" evidence="1">
    <location>
        <begin position="437"/>
        <end position="446"/>
    </location>
</feature>
<keyword evidence="2" id="KW-0812">Transmembrane</keyword>
<feature type="transmembrane region" description="Helical" evidence="2">
    <location>
        <begin position="131"/>
        <end position="152"/>
    </location>
</feature>
<feature type="region of interest" description="Disordered" evidence="1">
    <location>
        <begin position="432"/>
        <end position="490"/>
    </location>
</feature>
<protein>
    <submittedName>
        <fullName evidence="3">Uncharacterized protein</fullName>
    </submittedName>
</protein>
<feature type="compositionally biased region" description="Pro residues" evidence="1">
    <location>
        <begin position="477"/>
        <end position="490"/>
    </location>
</feature>
<reference evidence="3" key="1">
    <citation type="submission" date="2020-10" db="EMBL/GenBank/DDBJ databases">
        <authorList>
            <person name="Gilroy R."/>
        </authorList>
    </citation>
    <scope>NUCLEOTIDE SEQUENCE</scope>
    <source>
        <strain evidence="3">23406</strain>
    </source>
</reference>
<feature type="transmembrane region" description="Helical" evidence="2">
    <location>
        <begin position="312"/>
        <end position="330"/>
    </location>
</feature>
<name>A0A9D1NDJ4_9FIRM</name>
<comment type="caution">
    <text evidence="3">The sequence shown here is derived from an EMBL/GenBank/DDBJ whole genome shotgun (WGS) entry which is preliminary data.</text>
</comment>
<evidence type="ECO:0000256" key="2">
    <source>
        <dbReference type="SAM" id="Phobius"/>
    </source>
</evidence>
<evidence type="ECO:0000256" key="1">
    <source>
        <dbReference type="SAM" id="MobiDB-lite"/>
    </source>
</evidence>
<evidence type="ECO:0000313" key="4">
    <source>
        <dbReference type="Proteomes" id="UP000886891"/>
    </source>
</evidence>
<feature type="transmembrane region" description="Helical" evidence="2">
    <location>
        <begin position="342"/>
        <end position="361"/>
    </location>
</feature>
<gene>
    <name evidence="3" type="ORF">IAB14_05390</name>
</gene>
<proteinExistence type="predicted"/>
<feature type="transmembrane region" description="Helical" evidence="2">
    <location>
        <begin position="394"/>
        <end position="416"/>
    </location>
</feature>
<keyword evidence="2" id="KW-1133">Transmembrane helix</keyword>
<sequence>MKQPQRNASGRFTQSWTEHDEAVFLDLLKRKISELRWEIKSSDSPYVRARLRARRREYRALLKKVEAGNYDSNFLAAEFRGGGKASRPAEAGFNADRRRDKRLTRYIDSYDNMEFDFQGYFRKTRYFGTGLPFLMLLLTVALLFVMIGGAILPAGTLGTTLSDASDNADIRFSVFGTYYFKLDDRNNNFRVLNNGDWPDAVFLDPQQAIAYGEIYTDKNGNTPEYVYLYTDLGMAAIEFDTLDVVKAVFRTPLFASTRFDLVEDLKVMQGKSWYYIATMLYRSDDIQIVKDENGKYDTASIVRYVTTYGMPYFLSFALLFCIVELIINITRMFSYTGRRIHVMPILILICLACAMLCPPLMTIDTLSGDRVSEVFSEYFTLYWSEALLLDTQSVFSLIFALWMIVPVLLAILPVLFRNRDYKQVYHVPKGNKPHTFPGQTQPTNFNKKPKKGAAPGVARGSQPGYTSRLPYQYPVQPRSPHPRPPQGPRR</sequence>
<evidence type="ECO:0000313" key="3">
    <source>
        <dbReference type="EMBL" id="HIV00528.1"/>
    </source>
</evidence>
<keyword evidence="2" id="KW-0472">Membrane</keyword>